<organism evidence="2 3">
    <name type="scientific">Marchantia polymorpha</name>
    <name type="common">Common liverwort</name>
    <name type="synonym">Marchantia aquatica</name>
    <dbReference type="NCBI Taxonomy" id="3197"/>
    <lineage>
        <taxon>Eukaryota</taxon>
        <taxon>Viridiplantae</taxon>
        <taxon>Streptophyta</taxon>
        <taxon>Embryophyta</taxon>
        <taxon>Marchantiophyta</taxon>
        <taxon>Marchantiopsida</taxon>
        <taxon>Marchantiidae</taxon>
        <taxon>Marchantiales</taxon>
        <taxon>Marchantiaceae</taxon>
        <taxon>Marchantia</taxon>
    </lineage>
</organism>
<dbReference type="OrthoDB" id="46304at2759"/>
<dbReference type="InterPro" id="IPR018960">
    <property type="entry name" value="DUF1990"/>
</dbReference>
<evidence type="ECO:0000313" key="3">
    <source>
        <dbReference type="Proteomes" id="UP000244005"/>
    </source>
</evidence>
<proteinExistence type="predicted"/>
<dbReference type="OMA" id="CVKEFFP"/>
<name>A0A2R6XAF0_MARPO</name>
<dbReference type="AlphaFoldDB" id="A0A2R6XAF0"/>
<evidence type="ECO:0000259" key="1">
    <source>
        <dbReference type="Pfam" id="PF09348"/>
    </source>
</evidence>
<dbReference type="Proteomes" id="UP000244005">
    <property type="component" value="Unassembled WGS sequence"/>
</dbReference>
<evidence type="ECO:0000313" key="2">
    <source>
        <dbReference type="EMBL" id="PTQ43090.1"/>
    </source>
</evidence>
<keyword evidence="3" id="KW-1185">Reference proteome</keyword>
<dbReference type="PANTHER" id="PTHR34202">
    <property type="entry name" value="UPF0548 PROTEIN"/>
    <property type="match status" value="1"/>
</dbReference>
<dbReference type="PANTHER" id="PTHR34202:SF1">
    <property type="entry name" value="UPF0548 PROTEIN"/>
    <property type="match status" value="1"/>
</dbReference>
<reference evidence="3" key="1">
    <citation type="journal article" date="2017" name="Cell">
        <title>Insights into land plant evolution garnered from the Marchantia polymorpha genome.</title>
        <authorList>
            <person name="Bowman J.L."/>
            <person name="Kohchi T."/>
            <person name="Yamato K.T."/>
            <person name="Jenkins J."/>
            <person name="Shu S."/>
            <person name="Ishizaki K."/>
            <person name="Yamaoka S."/>
            <person name="Nishihama R."/>
            <person name="Nakamura Y."/>
            <person name="Berger F."/>
            <person name="Adam C."/>
            <person name="Aki S.S."/>
            <person name="Althoff F."/>
            <person name="Araki T."/>
            <person name="Arteaga-Vazquez M.A."/>
            <person name="Balasubrmanian S."/>
            <person name="Barry K."/>
            <person name="Bauer D."/>
            <person name="Boehm C.R."/>
            <person name="Briginshaw L."/>
            <person name="Caballero-Perez J."/>
            <person name="Catarino B."/>
            <person name="Chen F."/>
            <person name="Chiyoda S."/>
            <person name="Chovatia M."/>
            <person name="Davies K.M."/>
            <person name="Delmans M."/>
            <person name="Demura T."/>
            <person name="Dierschke T."/>
            <person name="Dolan L."/>
            <person name="Dorantes-Acosta A.E."/>
            <person name="Eklund D.M."/>
            <person name="Florent S.N."/>
            <person name="Flores-Sandoval E."/>
            <person name="Fujiyama A."/>
            <person name="Fukuzawa H."/>
            <person name="Galik B."/>
            <person name="Grimanelli D."/>
            <person name="Grimwood J."/>
            <person name="Grossniklaus U."/>
            <person name="Hamada T."/>
            <person name="Haseloff J."/>
            <person name="Hetherington A.J."/>
            <person name="Higo A."/>
            <person name="Hirakawa Y."/>
            <person name="Hundley H.N."/>
            <person name="Ikeda Y."/>
            <person name="Inoue K."/>
            <person name="Inoue S.I."/>
            <person name="Ishida S."/>
            <person name="Jia Q."/>
            <person name="Kakita M."/>
            <person name="Kanazawa T."/>
            <person name="Kawai Y."/>
            <person name="Kawashima T."/>
            <person name="Kennedy M."/>
            <person name="Kinose K."/>
            <person name="Kinoshita T."/>
            <person name="Kohara Y."/>
            <person name="Koide E."/>
            <person name="Komatsu K."/>
            <person name="Kopischke S."/>
            <person name="Kubo M."/>
            <person name="Kyozuka J."/>
            <person name="Lagercrantz U."/>
            <person name="Lin S.S."/>
            <person name="Lindquist E."/>
            <person name="Lipzen A.M."/>
            <person name="Lu C.W."/>
            <person name="De Luna E."/>
            <person name="Martienssen R.A."/>
            <person name="Minamino N."/>
            <person name="Mizutani M."/>
            <person name="Mizutani M."/>
            <person name="Mochizuki N."/>
            <person name="Monte I."/>
            <person name="Mosher R."/>
            <person name="Nagasaki H."/>
            <person name="Nakagami H."/>
            <person name="Naramoto S."/>
            <person name="Nishitani K."/>
            <person name="Ohtani M."/>
            <person name="Okamoto T."/>
            <person name="Okumura M."/>
            <person name="Phillips J."/>
            <person name="Pollak B."/>
            <person name="Reinders A."/>
            <person name="Rovekamp M."/>
            <person name="Sano R."/>
            <person name="Sawa S."/>
            <person name="Schmid M.W."/>
            <person name="Shirakawa M."/>
            <person name="Solano R."/>
            <person name="Spunde A."/>
            <person name="Suetsugu N."/>
            <person name="Sugano S."/>
            <person name="Sugiyama A."/>
            <person name="Sun R."/>
            <person name="Suzuki Y."/>
            <person name="Takenaka M."/>
            <person name="Takezawa D."/>
            <person name="Tomogane H."/>
            <person name="Tsuzuki M."/>
            <person name="Ueda T."/>
            <person name="Umeda M."/>
            <person name="Ward J.M."/>
            <person name="Watanabe Y."/>
            <person name="Yazaki K."/>
            <person name="Yokoyama R."/>
            <person name="Yoshitake Y."/>
            <person name="Yotsui I."/>
            <person name="Zachgo S."/>
            <person name="Schmutz J."/>
        </authorList>
    </citation>
    <scope>NUCLEOTIDE SEQUENCE [LARGE SCALE GENOMIC DNA]</scope>
    <source>
        <strain evidence="3">Tak-1</strain>
    </source>
</reference>
<dbReference type="EMBL" id="KZ772699">
    <property type="protein sequence ID" value="PTQ43090.1"/>
    <property type="molecule type" value="Genomic_DNA"/>
</dbReference>
<feature type="domain" description="DUF1990" evidence="1">
    <location>
        <begin position="52"/>
        <end position="216"/>
    </location>
</feature>
<dbReference type="Pfam" id="PF09348">
    <property type="entry name" value="DUF1990"/>
    <property type="match status" value="1"/>
</dbReference>
<protein>
    <recommendedName>
        <fullName evidence="1">DUF1990 domain-containing protein</fullName>
    </recommendedName>
</protein>
<sequence length="230" mass="25850">MWMPKLWLKRPSAQEEKSFLSSCQAYNYDEKYVGATSEAPWAADRLDQLKKDGFTINHARVKLGSGAHAFARGKDKLQNWRHLQLGWASVDPTTPIKVGGKFGIVVHEMVAWLVNPLRIAYVSDEQEVTSKSLSANQAVDMPSLKSTSSKVYSFGGGTLQGHLLAGEERFSIEWDKEDDSVWYEILSFSKPAHFLTVAGFPVLRFQQKLFAKHSTDAMIREVNNDMPLKG</sequence>
<accession>A0A2R6XAF0</accession>
<dbReference type="Gramene" id="Mp5g04410.1">
    <property type="protein sequence ID" value="Mp5g04410.1.cds"/>
    <property type="gene ID" value="Mp5g04410"/>
</dbReference>
<gene>
    <name evidence="2" type="ORF">MARPO_0027s0184</name>
</gene>